<dbReference type="EMBL" id="JAUSRR010000003">
    <property type="protein sequence ID" value="MDP9922588.1"/>
    <property type="molecule type" value="Genomic_DNA"/>
</dbReference>
<evidence type="ECO:0000256" key="1">
    <source>
        <dbReference type="ARBA" id="ARBA00004651"/>
    </source>
</evidence>
<protein>
    <submittedName>
        <fullName evidence="8">Membrane protein YeaQ/YmgE (Transglycosylase-associated protein family)</fullName>
    </submittedName>
</protein>
<dbReference type="AlphaFoldDB" id="A0AAW8DSQ0"/>
<comment type="subcellular location">
    <subcellularLocation>
        <location evidence="1">Cell membrane</location>
        <topology evidence="1">Multi-pass membrane protein</topology>
    </subcellularLocation>
</comment>
<dbReference type="Pfam" id="PF04226">
    <property type="entry name" value="Transgly_assoc"/>
    <property type="match status" value="1"/>
</dbReference>
<dbReference type="Proteomes" id="UP001244295">
    <property type="component" value="Unassembled WGS sequence"/>
</dbReference>
<dbReference type="InterPro" id="IPR007341">
    <property type="entry name" value="Transgly_assoc"/>
</dbReference>
<reference evidence="8" key="1">
    <citation type="submission" date="2023-07" db="EMBL/GenBank/DDBJ databases">
        <title>Sorghum-associated microbial communities from plants grown in Nebraska, USA.</title>
        <authorList>
            <person name="Schachtman D."/>
        </authorList>
    </citation>
    <scope>NUCLEOTIDE SEQUENCE</scope>
    <source>
        <strain evidence="8">DS2795</strain>
    </source>
</reference>
<evidence type="ECO:0000256" key="6">
    <source>
        <dbReference type="ARBA" id="ARBA00023136"/>
    </source>
</evidence>
<evidence type="ECO:0000313" key="9">
    <source>
        <dbReference type="Proteomes" id="UP001244295"/>
    </source>
</evidence>
<evidence type="ECO:0000313" key="8">
    <source>
        <dbReference type="EMBL" id="MDP9922588.1"/>
    </source>
</evidence>
<comment type="similarity">
    <text evidence="2">Belongs to the UPF0410 family.</text>
</comment>
<comment type="caution">
    <text evidence="8">The sequence shown here is derived from an EMBL/GenBank/DDBJ whole genome shotgun (WGS) entry which is preliminary data.</text>
</comment>
<gene>
    <name evidence="8" type="ORF">J2W25_001609</name>
</gene>
<feature type="transmembrane region" description="Helical" evidence="7">
    <location>
        <begin position="6"/>
        <end position="25"/>
    </location>
</feature>
<accession>A0AAW8DSQ0</accession>
<organism evidence="8 9">
    <name type="scientific">Variovorax boronicumulans</name>
    <dbReference type="NCBI Taxonomy" id="436515"/>
    <lineage>
        <taxon>Bacteria</taxon>
        <taxon>Pseudomonadati</taxon>
        <taxon>Pseudomonadota</taxon>
        <taxon>Betaproteobacteria</taxon>
        <taxon>Burkholderiales</taxon>
        <taxon>Comamonadaceae</taxon>
        <taxon>Variovorax</taxon>
    </lineage>
</organism>
<proteinExistence type="inferred from homology"/>
<evidence type="ECO:0000256" key="2">
    <source>
        <dbReference type="ARBA" id="ARBA00011006"/>
    </source>
</evidence>
<keyword evidence="4 7" id="KW-0812">Transmembrane</keyword>
<name>A0AAW8DSQ0_9BURK</name>
<keyword evidence="3" id="KW-1003">Cell membrane</keyword>
<keyword evidence="6 7" id="KW-0472">Membrane</keyword>
<evidence type="ECO:0000256" key="3">
    <source>
        <dbReference type="ARBA" id="ARBA00022475"/>
    </source>
</evidence>
<evidence type="ECO:0000256" key="5">
    <source>
        <dbReference type="ARBA" id="ARBA00022989"/>
    </source>
</evidence>
<keyword evidence="5 7" id="KW-1133">Transmembrane helix</keyword>
<evidence type="ECO:0000256" key="7">
    <source>
        <dbReference type="SAM" id="Phobius"/>
    </source>
</evidence>
<evidence type="ECO:0000256" key="4">
    <source>
        <dbReference type="ARBA" id="ARBA00022692"/>
    </source>
</evidence>
<sequence length="68" mass="7246">MWCYVWVIFVGACGAVIGGVIAGLFRNPGEGPAHPLSLVFCLIGAVITLLAWHGATSLFRMPVSLMAW</sequence>
<feature type="transmembrane region" description="Helical" evidence="7">
    <location>
        <begin position="37"/>
        <end position="55"/>
    </location>
</feature>